<keyword evidence="2" id="KW-0560">Oxidoreductase</keyword>
<dbReference type="EMBL" id="BMXL01000039">
    <property type="protein sequence ID" value="GHD36340.1"/>
    <property type="molecule type" value="Genomic_DNA"/>
</dbReference>
<evidence type="ECO:0000256" key="1">
    <source>
        <dbReference type="ARBA" id="ARBA00022964"/>
    </source>
</evidence>
<dbReference type="Gene3D" id="2.60.120.10">
    <property type="entry name" value="Jelly Rolls"/>
    <property type="match status" value="1"/>
</dbReference>
<evidence type="ECO:0000313" key="6">
    <source>
        <dbReference type="Proteomes" id="UP000654947"/>
    </source>
</evidence>
<dbReference type="PANTHER" id="PTHR41517">
    <property type="entry name" value="1,2-DIOXYGENASE PROTEIN-RELATED"/>
    <property type="match status" value="1"/>
</dbReference>
<evidence type="ECO:0000259" key="4">
    <source>
        <dbReference type="Pfam" id="PF07883"/>
    </source>
</evidence>
<feature type="domain" description="Cupin type-2" evidence="4">
    <location>
        <begin position="95"/>
        <end position="158"/>
    </location>
</feature>
<feature type="region of interest" description="Disordered" evidence="3">
    <location>
        <begin position="1"/>
        <end position="46"/>
    </location>
</feature>
<dbReference type="InterPro" id="IPR013096">
    <property type="entry name" value="Cupin_2"/>
</dbReference>
<dbReference type="GO" id="GO:0051213">
    <property type="term" value="F:dioxygenase activity"/>
    <property type="evidence" value="ECO:0007669"/>
    <property type="project" value="UniProtKB-KW"/>
</dbReference>
<gene>
    <name evidence="5" type="ORF">GCM10007147_43620</name>
</gene>
<accession>A0A918XLM6</accession>
<comment type="caution">
    <text evidence="5">The sequence shown here is derived from an EMBL/GenBank/DDBJ whole genome shotgun (WGS) entry which is preliminary data.</text>
</comment>
<evidence type="ECO:0000313" key="5">
    <source>
        <dbReference type="EMBL" id="GHD36340.1"/>
    </source>
</evidence>
<dbReference type="InterPro" id="IPR011051">
    <property type="entry name" value="RmlC_Cupin_sf"/>
</dbReference>
<evidence type="ECO:0000256" key="3">
    <source>
        <dbReference type="SAM" id="MobiDB-lite"/>
    </source>
</evidence>
<organism evidence="5 6">
    <name type="scientific">Nocardiopsis kunsanensis</name>
    <dbReference type="NCBI Taxonomy" id="141693"/>
    <lineage>
        <taxon>Bacteria</taxon>
        <taxon>Bacillati</taxon>
        <taxon>Actinomycetota</taxon>
        <taxon>Actinomycetes</taxon>
        <taxon>Streptosporangiales</taxon>
        <taxon>Nocardiopsidaceae</taxon>
        <taxon>Nocardiopsis</taxon>
    </lineage>
</organism>
<dbReference type="InterPro" id="IPR047183">
    <property type="entry name" value="GDO-like"/>
</dbReference>
<name>A0A918XLM6_9ACTN</name>
<sequence>MAASYFDLHPNRSHLGAKTGPADVPPTEHRSASFGGSGPVLRPGGGHVGPQELHYSWRSTKEALKAARPRWDGTAAVTLADTRGGSMTPTIGARFVHIPAHGVSQTSRQTGARIMIAAEGVTEVRIDDSVHVLRQGDTLAVPSWSWAQMRNTGDQEGIVFEYDESPMLGALGLYREEGQDGT</sequence>
<dbReference type="Pfam" id="PF07883">
    <property type="entry name" value="Cupin_2"/>
    <property type="match status" value="1"/>
</dbReference>
<keyword evidence="1" id="KW-0223">Dioxygenase</keyword>
<dbReference type="SUPFAM" id="SSF51182">
    <property type="entry name" value="RmlC-like cupins"/>
    <property type="match status" value="1"/>
</dbReference>
<feature type="compositionally biased region" description="Gly residues" evidence="3">
    <location>
        <begin position="35"/>
        <end position="46"/>
    </location>
</feature>
<dbReference type="RefSeq" id="WP_230480308.1">
    <property type="nucleotide sequence ID" value="NZ_BMXL01000039.1"/>
</dbReference>
<dbReference type="Proteomes" id="UP000654947">
    <property type="component" value="Unassembled WGS sequence"/>
</dbReference>
<keyword evidence="6" id="KW-1185">Reference proteome</keyword>
<dbReference type="PANTHER" id="PTHR41517:SF1">
    <property type="entry name" value="CUPIN"/>
    <property type="match status" value="1"/>
</dbReference>
<reference evidence="5 6" key="1">
    <citation type="journal article" date="2014" name="Int. J. Syst. Evol. Microbiol.">
        <title>Complete genome sequence of Corynebacterium casei LMG S-19264T (=DSM 44701T), isolated from a smear-ripened cheese.</title>
        <authorList>
            <consortium name="US DOE Joint Genome Institute (JGI-PGF)"/>
            <person name="Walter F."/>
            <person name="Albersmeier A."/>
            <person name="Kalinowski J."/>
            <person name="Ruckert C."/>
        </authorList>
    </citation>
    <scope>NUCLEOTIDE SEQUENCE [LARGE SCALE GENOMIC DNA]</scope>
    <source>
        <strain evidence="5 6">KCTC 19473</strain>
    </source>
</reference>
<dbReference type="AlphaFoldDB" id="A0A918XLM6"/>
<evidence type="ECO:0000256" key="2">
    <source>
        <dbReference type="ARBA" id="ARBA00023002"/>
    </source>
</evidence>
<protein>
    <recommendedName>
        <fullName evidence="4">Cupin type-2 domain-containing protein</fullName>
    </recommendedName>
</protein>
<proteinExistence type="predicted"/>
<dbReference type="InterPro" id="IPR014710">
    <property type="entry name" value="RmlC-like_jellyroll"/>
</dbReference>